<dbReference type="PROSITE" id="PS50261">
    <property type="entry name" value="G_PROTEIN_RECEP_F2_4"/>
    <property type="match status" value="1"/>
</dbReference>
<dbReference type="Pfam" id="PF00002">
    <property type="entry name" value="7tm_2"/>
    <property type="match status" value="1"/>
</dbReference>
<keyword evidence="4" id="KW-0732">Signal</keyword>
<dbReference type="InterPro" id="IPR000203">
    <property type="entry name" value="GPS"/>
</dbReference>
<evidence type="ECO:0000256" key="8">
    <source>
        <dbReference type="ARBA" id="ARBA00023180"/>
    </source>
</evidence>
<evidence type="ECO:0000259" key="12">
    <source>
        <dbReference type="PROSITE" id="PS50261"/>
    </source>
</evidence>
<dbReference type="Proteomes" id="UP000271974">
    <property type="component" value="Unassembled WGS sequence"/>
</dbReference>
<keyword evidence="14" id="KW-1185">Reference proteome</keyword>
<feature type="domain" description="G-protein coupled receptors family 2 profile 2" evidence="12">
    <location>
        <begin position="48"/>
        <end position="271"/>
    </location>
</feature>
<sequence length="379" mass="42685">GFWSQDGCRVVRTNRSHTKCECDHLTNFAVLMDVHGVEVSRLTCSIPRSLQGERNTIHKNLSLCLLLAELLFVCGIDQAHHKVSCAVIAGFLHFLFLCAFTWMLLEGIHIIFMLVQVFEAATSRLPYYYITGYGVPTVVVGMSLIFYHEGYGTEKFCWLTTEHYFIWAFAGPVGLILLVSDSTERNIALSLVSFKRYSSTFNWLSVTRIIEPYCSNSSWVQGAVALEVLLGLTWLFGYFLISESTTPVAYIFTVLNSLQGLFIFVFHCLLSKKAQKEYSQVLRGLKVKRTTSLRGVASTTRRTSNSNATNGTNSTNMHNHHHHHHHHHHQQQQQHTVSSSNNTSNSEKIELNGNTEYHQRLHTGSAGPDSSGEVMTLPV</sequence>
<evidence type="ECO:0000256" key="6">
    <source>
        <dbReference type="ARBA" id="ARBA00023136"/>
    </source>
</evidence>
<reference evidence="13 14" key="1">
    <citation type="submission" date="2019-01" db="EMBL/GenBank/DDBJ databases">
        <title>A draft genome assembly of the solar-powered sea slug Elysia chlorotica.</title>
        <authorList>
            <person name="Cai H."/>
            <person name="Li Q."/>
            <person name="Fang X."/>
            <person name="Li J."/>
            <person name="Curtis N.E."/>
            <person name="Altenburger A."/>
            <person name="Shibata T."/>
            <person name="Feng M."/>
            <person name="Maeda T."/>
            <person name="Schwartz J.A."/>
            <person name="Shigenobu S."/>
            <person name="Lundholm N."/>
            <person name="Nishiyama T."/>
            <person name="Yang H."/>
            <person name="Hasebe M."/>
            <person name="Li S."/>
            <person name="Pierce S.K."/>
            <person name="Wang J."/>
        </authorList>
    </citation>
    <scope>NUCLEOTIDE SEQUENCE [LARGE SCALE GENOMIC DNA]</scope>
    <source>
        <strain evidence="13">EC2010</strain>
        <tissue evidence="13">Whole organism of an adult</tissue>
    </source>
</reference>
<feature type="compositionally biased region" description="Low complexity" evidence="9">
    <location>
        <begin position="331"/>
        <end position="346"/>
    </location>
</feature>
<keyword evidence="7" id="KW-1015">Disulfide bond</keyword>
<dbReference type="FunFam" id="1.20.1070.10:FF:000058">
    <property type="entry name" value="Adhesion G protein-coupled receptor F5"/>
    <property type="match status" value="1"/>
</dbReference>
<keyword evidence="6 10" id="KW-0472">Membrane</keyword>
<evidence type="ECO:0000256" key="5">
    <source>
        <dbReference type="ARBA" id="ARBA00022989"/>
    </source>
</evidence>
<dbReference type="GO" id="GO:0007166">
    <property type="term" value="P:cell surface receptor signaling pathway"/>
    <property type="evidence" value="ECO:0007669"/>
    <property type="project" value="InterPro"/>
</dbReference>
<protein>
    <recommendedName>
        <fullName evidence="15">G-protein coupled receptors family 2 profile 2 domain-containing protein</fullName>
    </recommendedName>
</protein>
<feature type="transmembrane region" description="Helical" evidence="10">
    <location>
        <begin position="247"/>
        <end position="270"/>
    </location>
</feature>
<feature type="transmembrane region" description="Helical" evidence="10">
    <location>
        <begin position="164"/>
        <end position="180"/>
    </location>
</feature>
<feature type="transmembrane region" description="Helical" evidence="10">
    <location>
        <begin position="218"/>
        <end position="241"/>
    </location>
</feature>
<dbReference type="PROSITE" id="PS50221">
    <property type="entry name" value="GAIN_B"/>
    <property type="match status" value="1"/>
</dbReference>
<dbReference type="InterPro" id="IPR017983">
    <property type="entry name" value="GPCR_2_secretin-like_CS"/>
</dbReference>
<evidence type="ECO:0000313" key="13">
    <source>
        <dbReference type="EMBL" id="RUS86609.1"/>
    </source>
</evidence>
<dbReference type="PANTHER" id="PTHR12011:SF347">
    <property type="entry name" value="FI21270P1-RELATED"/>
    <property type="match status" value="1"/>
</dbReference>
<dbReference type="Gene3D" id="1.20.1070.10">
    <property type="entry name" value="Rhodopsin 7-helix transmembrane proteins"/>
    <property type="match status" value="1"/>
</dbReference>
<organism evidence="13 14">
    <name type="scientific">Elysia chlorotica</name>
    <name type="common">Eastern emerald elysia</name>
    <name type="synonym">Sea slug</name>
    <dbReference type="NCBI Taxonomy" id="188477"/>
    <lineage>
        <taxon>Eukaryota</taxon>
        <taxon>Metazoa</taxon>
        <taxon>Spiralia</taxon>
        <taxon>Lophotrochozoa</taxon>
        <taxon>Mollusca</taxon>
        <taxon>Gastropoda</taxon>
        <taxon>Heterobranchia</taxon>
        <taxon>Euthyneura</taxon>
        <taxon>Panpulmonata</taxon>
        <taxon>Sacoglossa</taxon>
        <taxon>Placobranchoidea</taxon>
        <taxon>Plakobranchidae</taxon>
        <taxon>Elysia</taxon>
    </lineage>
</organism>
<dbReference type="PRINTS" id="PR00249">
    <property type="entry name" value="GPCRSECRETIN"/>
</dbReference>
<dbReference type="GO" id="GO:0005886">
    <property type="term" value="C:plasma membrane"/>
    <property type="evidence" value="ECO:0007669"/>
    <property type="project" value="TreeGrafter"/>
</dbReference>
<dbReference type="GO" id="GO:0004930">
    <property type="term" value="F:G protein-coupled receptor activity"/>
    <property type="evidence" value="ECO:0007669"/>
    <property type="project" value="InterPro"/>
</dbReference>
<feature type="compositionally biased region" description="Low complexity" evidence="9">
    <location>
        <begin position="297"/>
        <end position="317"/>
    </location>
</feature>
<evidence type="ECO:0000256" key="7">
    <source>
        <dbReference type="ARBA" id="ARBA00023157"/>
    </source>
</evidence>
<feature type="region of interest" description="Disordered" evidence="9">
    <location>
        <begin position="293"/>
        <end position="379"/>
    </location>
</feature>
<name>A0A3S1BLU1_ELYCH</name>
<dbReference type="AlphaFoldDB" id="A0A3S1BLU1"/>
<gene>
    <name evidence="13" type="ORF">EGW08_005625</name>
</gene>
<dbReference type="InterPro" id="IPR017981">
    <property type="entry name" value="GPCR_2-like_7TM"/>
</dbReference>
<feature type="transmembrane region" description="Helical" evidence="10">
    <location>
        <begin position="91"/>
        <end position="115"/>
    </location>
</feature>
<evidence type="ECO:0000256" key="1">
    <source>
        <dbReference type="ARBA" id="ARBA00004141"/>
    </source>
</evidence>
<dbReference type="STRING" id="188477.A0A3S1BLU1"/>
<comment type="caution">
    <text evidence="13">The sequence shown here is derived from an EMBL/GenBank/DDBJ whole genome shotgun (WGS) entry which is preliminary data.</text>
</comment>
<comment type="subcellular location">
    <subcellularLocation>
        <location evidence="1">Membrane</location>
        <topology evidence="1">Multi-pass membrane protein</topology>
    </subcellularLocation>
</comment>
<keyword evidence="8" id="KW-0325">Glycoprotein</keyword>
<feature type="domain" description="GAIN-B" evidence="11">
    <location>
        <begin position="1"/>
        <end position="38"/>
    </location>
</feature>
<comment type="similarity">
    <text evidence="2">Belongs to the G-protein coupled receptor 2 family. Adhesion G-protein coupled receptor (ADGR) subfamily.</text>
</comment>
<feature type="compositionally biased region" description="Basic residues" evidence="9">
    <location>
        <begin position="318"/>
        <end position="330"/>
    </location>
</feature>
<dbReference type="InterPro" id="IPR000832">
    <property type="entry name" value="GPCR_2_secretin-like"/>
</dbReference>
<dbReference type="PROSITE" id="PS00650">
    <property type="entry name" value="G_PROTEIN_RECEP_F2_2"/>
    <property type="match status" value="1"/>
</dbReference>
<evidence type="ECO:0000256" key="3">
    <source>
        <dbReference type="ARBA" id="ARBA00022692"/>
    </source>
</evidence>
<dbReference type="SMART" id="SM00303">
    <property type="entry name" value="GPS"/>
    <property type="match status" value="1"/>
</dbReference>
<feature type="transmembrane region" description="Helical" evidence="10">
    <location>
        <begin position="127"/>
        <end position="148"/>
    </location>
</feature>
<evidence type="ECO:0000256" key="2">
    <source>
        <dbReference type="ARBA" id="ARBA00007343"/>
    </source>
</evidence>
<dbReference type="Gene3D" id="2.60.220.50">
    <property type="match status" value="1"/>
</dbReference>
<keyword evidence="3 10" id="KW-0812">Transmembrane</keyword>
<proteinExistence type="inferred from homology"/>
<evidence type="ECO:0000259" key="11">
    <source>
        <dbReference type="PROSITE" id="PS50221"/>
    </source>
</evidence>
<evidence type="ECO:0008006" key="15">
    <source>
        <dbReference type="Google" id="ProtNLM"/>
    </source>
</evidence>
<feature type="transmembrane region" description="Helical" evidence="10">
    <location>
        <begin position="61"/>
        <end position="79"/>
    </location>
</feature>
<evidence type="ECO:0000256" key="10">
    <source>
        <dbReference type="SAM" id="Phobius"/>
    </source>
</evidence>
<evidence type="ECO:0000256" key="9">
    <source>
        <dbReference type="SAM" id="MobiDB-lite"/>
    </source>
</evidence>
<accession>A0A3S1BLU1</accession>
<keyword evidence="5 10" id="KW-1133">Transmembrane helix</keyword>
<dbReference type="InterPro" id="IPR046338">
    <property type="entry name" value="GAIN_dom_sf"/>
</dbReference>
<dbReference type="PANTHER" id="PTHR12011">
    <property type="entry name" value="ADHESION G-PROTEIN COUPLED RECEPTOR"/>
    <property type="match status" value="1"/>
</dbReference>
<dbReference type="OrthoDB" id="1100386at2759"/>
<evidence type="ECO:0000256" key="4">
    <source>
        <dbReference type="ARBA" id="ARBA00022729"/>
    </source>
</evidence>
<evidence type="ECO:0000313" key="14">
    <source>
        <dbReference type="Proteomes" id="UP000271974"/>
    </source>
</evidence>
<dbReference type="InterPro" id="IPR057244">
    <property type="entry name" value="GAIN_B"/>
</dbReference>
<feature type="non-terminal residue" evidence="13">
    <location>
        <position position="1"/>
    </location>
</feature>
<dbReference type="Pfam" id="PF01825">
    <property type="entry name" value="GPS"/>
    <property type="match status" value="1"/>
</dbReference>
<dbReference type="EMBL" id="RQTK01000133">
    <property type="protein sequence ID" value="RUS86609.1"/>
    <property type="molecule type" value="Genomic_DNA"/>
</dbReference>